<dbReference type="Pfam" id="PF05593">
    <property type="entry name" value="RHS_repeat"/>
    <property type="match status" value="1"/>
</dbReference>
<gene>
    <name evidence="5" type="ORF">NWP22_01765</name>
</gene>
<dbReference type="Proteomes" id="UP001159386">
    <property type="component" value="Unassembled WGS sequence"/>
</dbReference>
<dbReference type="Pfam" id="PF20148">
    <property type="entry name" value="DUF6531"/>
    <property type="match status" value="1"/>
</dbReference>
<organism evidence="5 6">
    <name type="scientific">Anabaenopsis tanganyikae CS-531</name>
    <dbReference type="NCBI Taxonomy" id="2785304"/>
    <lineage>
        <taxon>Bacteria</taxon>
        <taxon>Bacillati</taxon>
        <taxon>Cyanobacteriota</taxon>
        <taxon>Cyanophyceae</taxon>
        <taxon>Nostocales</taxon>
        <taxon>Nodulariaceae</taxon>
        <taxon>Anabaenopsis</taxon>
        <taxon>Anabaenopsis tanganyikae</taxon>
    </lineage>
</organism>
<dbReference type="SMART" id="SM00237">
    <property type="entry name" value="Calx_beta"/>
    <property type="match status" value="1"/>
</dbReference>
<accession>A0ABT6K9U1</accession>
<evidence type="ECO:0000313" key="6">
    <source>
        <dbReference type="Proteomes" id="UP001159386"/>
    </source>
</evidence>
<reference evidence="5 6" key="1">
    <citation type="journal article" date="2023" name="J. Phycol.">
        <title>Chrysosporum ovalisporum is synonymous with the true-branching cyanobacterium Umezakia natans (Nostocales/Aphanizomenonaceae).</title>
        <authorList>
            <person name="McGregor G.B."/>
            <person name="Sendall B.C."/>
            <person name="Niiyama Y."/>
            <person name="Tuji A."/>
            <person name="Willis A."/>
        </authorList>
    </citation>
    <scope>NUCLEOTIDE SEQUENCE [LARGE SCALE GENOMIC DNA]</scope>
    <source>
        <strain evidence="5 6">CS-531</strain>
    </source>
</reference>
<dbReference type="InterPro" id="IPR031325">
    <property type="entry name" value="RHS_repeat"/>
</dbReference>
<dbReference type="Gene3D" id="2.60.40.680">
    <property type="match status" value="1"/>
</dbReference>
<dbReference type="InterPro" id="IPR056823">
    <property type="entry name" value="TEN-like_YD-shell"/>
</dbReference>
<sequence>MFTPWLTNVTINNAIYTGETGKTYTFYSLATDNLGNRQVAATALRTSTQIINPIPGTLSFSAPQFTVNEDGTPVTTVTVTRTGGSDGVVSATINFKDGTAKAPNDYNNTTITVNFADGQTIKAVNIPIVNDNISELDETIQLSLTTPTGGATIGKQNTAPLTIIDDDGLAISGFPRGAIGSNQGQTTIIIVGQKFSPTDKVSLVATDGSEKEATKVYWVNDNETWATFDLQGLTPGRYNVEISDGVKTAAANSAFTVTNNLPGNLRVQLSYPSSGVAIVTYTNVGQTDVIAPLLRIVPTNAQVNYPEDNTVSATLRQLLNLSLATGGNGPVGILTPGQTEQFSFTYTPSGNGLISFTVEQVQPDEIINWASIKAESRADYSFINDAAWDAIWSNLTAVFGTTAGQFQAVMAENANYLSQLGQPTNNLNRLFAFEWIQAVNTLTNVSLISSTDVVDAAPGLSLTFNRTFYQSIAERYNLGALGRGWASEWDLRATTDNQGNVVIRSVGDLQRAFEQQTDGSYTEAGGAVVTIVNGEYRLREVNGIVSLFNRDGQLSYVEDPNGNRITLEYADNRLTQLVHTNGDTLTLDYNPQGRISQITDSTGQVTNYTYDTTGEALLSVTSDQGTIAYTYDTSDVAGKKYSLLSVTSELGYQRNFEYDNQGRLIREYTNEEGLSLTYSYDSVGGVTITDSTGTSQTILLDDRGNGAQIRGVNNQNLLFRYDADGNLISATLPNGGQSSYSYDSTGNLSRQTNLLNQNVNFTYDSTFNQLTGFTDPRGNSVNYTYDDRGNLTLITYPDGSREQFIIDDLGNLTSFVNRRGNGIQYTYNQDGLLTAKQYPDGSGVSYIYDTRGNLTTVTDATGSITMEYDGADQVTKVTYPTGRTLSYTYNADGQRTRLVSQDGYTVNYGYDNLGRLKTLTDVTGQGIISYDYDILGRLIKETNGNGTYTTYEYNQESQLSRLINYKADNAVNSRFEYSYDNLGRRITMTTLEGIFQYGYDAVGQLTSVVTPDNRTINYTYDGAGNRIAVTDSGITTGYSSNNLNQYTRVGNAVYTYDRDGNLIQKNEGGQTTTYTYDVENRLVEVETADGSRWEYEYDGLGNRVATIINGQRTEYLLDPAGLGDIVGEYDGNGNLVTVYHHGIGLVSRVSDSNSYYYDADALGSTIGLTTNDGSYVNRYSYLPFGEDLTKVEGVANPFEYVGQWGVMDEGNGLDFMRARFYDSGLGRFTAVDPIGLNAGDANFYRYVFNNPVSYTDPSGLLAPVPLIAAGAVLGGISNAGIYAVSSTIAGNFTLSGLAGAGISGAAFGAGATLIAASGATGLVANSLSVGLGGVTGALGYVIENGTGVTVEGLGSAIAIGAVGGLIPSVSGFKGKGVAGFGKQPSITFNRTVRGLNRSGLALGKGLSAGNLFNNVVGQLLGELLGRLKGGTWNDPHLDTLDGLGYDFQAVGEFTLVKSTTDELEIQTRQQPWGNSTSVSINTAIAIKLGDQRIAIYANQAEPLLINGTTVTLPNSAVYAVGQNLITREGNQYRIITANNDLIQVKHNGSFLNINLGLADNRQGKVVGLLGNFNNNRNDEFNLRDGTVIGGSISNEQLYGDYGNSWRIVQGESLFDYAPGQDTNTFTDLTYPRNIVTAATLTPEQRAAAEQIARDAGITDPDILEDVILDIFITNGDLQFIQGAVTEQRLTTVSAPNTLVNPDGFGTEHYLTAGAIIPYTIRFSNNAEAETTPVAQVTISQQLDTDLDFNTFTLNNLGFGDITLVTNGVQNYNQRLDLRDTRGVFVDVNAGLDVATGIVTWTFTAIDPLTGNPVDNTTQGFLPPNDSNGAGRGFVSYSIQPLSNITNNTRIDAQGSITFNNQTPLLTNPVFNTLDSDIPVSQVNPLPANSNEPNFTVSWTGTDNGSGIASYDIYVAIDNGDFTIWQQGITQTSAIYNGEVGRTYAFYSLAQDNLGLTEVIPTQADTSITVDRMEALQVNNFQTNSSGFVLTFNDDVNLSVLNLYTGLDLANPLAPVTDLPDLTLTDSEGNIINGSLIWDETDNALTFVKTGDILAPGNYTLTLESRSDGFVSTNGRLLDGNEDGFPGGNFVREFTVNSPTVPVLTLPDFSRAPGQEVNIRGGGQFNPLPIRITNPGGVDNISFTLQYDPDLLAITGANVVASGWNLNSDFNTPGQAQFTLSGPALNASTDLITLNAQLQQTATYGAKGVLQILPGAGLVGDSAVQLVALVGDTTKTEGYLSTDAALISRVNVGLDSGFRAFPVTDPLIIGDATNNGIIDAADATSVRRASVGLLSPFLPQLVV</sequence>
<dbReference type="InterPro" id="IPR001846">
    <property type="entry name" value="VWF_type-D"/>
</dbReference>
<dbReference type="EMBL" id="JANQDF010000017">
    <property type="protein sequence ID" value="MDH6104621.1"/>
    <property type="molecule type" value="Genomic_DNA"/>
</dbReference>
<dbReference type="InterPro" id="IPR050708">
    <property type="entry name" value="T6SS_VgrG/RHS"/>
</dbReference>
<feature type="domain" description="VWFD" evidence="4">
    <location>
        <begin position="1427"/>
        <end position="1613"/>
    </location>
</feature>
<dbReference type="NCBIfam" id="TIGR01643">
    <property type="entry name" value="YD_repeat_2x"/>
    <property type="match status" value="9"/>
</dbReference>
<dbReference type="InterPro" id="IPR038081">
    <property type="entry name" value="CalX-like_sf"/>
</dbReference>
<dbReference type="PANTHER" id="PTHR32305">
    <property type="match status" value="1"/>
</dbReference>
<dbReference type="InterPro" id="IPR022385">
    <property type="entry name" value="Rhs_assc_core"/>
</dbReference>
<dbReference type="Gene3D" id="2.60.40.2030">
    <property type="match status" value="1"/>
</dbReference>
<protein>
    <submittedName>
        <fullName evidence="5">VWD domain-containing protein</fullName>
    </submittedName>
</protein>
<evidence type="ECO:0000256" key="2">
    <source>
        <dbReference type="ARBA" id="ARBA00022737"/>
    </source>
</evidence>
<evidence type="ECO:0000256" key="3">
    <source>
        <dbReference type="ARBA" id="ARBA00022837"/>
    </source>
</evidence>
<dbReference type="InterPro" id="IPR003644">
    <property type="entry name" value="Calx_beta"/>
</dbReference>
<name>A0ABT6K9U1_9CYAN</name>
<dbReference type="SUPFAM" id="SSF141072">
    <property type="entry name" value="CalX-like"/>
    <property type="match status" value="1"/>
</dbReference>
<evidence type="ECO:0000313" key="5">
    <source>
        <dbReference type="EMBL" id="MDH6104621.1"/>
    </source>
</evidence>
<proteinExistence type="predicted"/>
<evidence type="ECO:0000256" key="1">
    <source>
        <dbReference type="ARBA" id="ARBA00022729"/>
    </source>
</evidence>
<keyword evidence="3" id="KW-0106">Calcium</keyword>
<dbReference type="PANTHER" id="PTHR32305:SF15">
    <property type="entry name" value="PROTEIN RHSA-RELATED"/>
    <property type="match status" value="1"/>
</dbReference>
<dbReference type="Gene3D" id="2.180.10.10">
    <property type="entry name" value="RHS repeat-associated core"/>
    <property type="match status" value="3"/>
</dbReference>
<dbReference type="RefSeq" id="WP_280801454.1">
    <property type="nucleotide sequence ID" value="NZ_JANQDF010000017.1"/>
</dbReference>
<dbReference type="InterPro" id="IPR006530">
    <property type="entry name" value="YD"/>
</dbReference>
<keyword evidence="2" id="KW-0677">Repeat</keyword>
<keyword evidence="1" id="KW-0732">Signal</keyword>
<keyword evidence="6" id="KW-1185">Reference proteome</keyword>
<dbReference type="Pfam" id="PF03160">
    <property type="entry name" value="Calx-beta"/>
    <property type="match status" value="1"/>
</dbReference>
<dbReference type="Pfam" id="PF00094">
    <property type="entry name" value="VWD"/>
    <property type="match status" value="1"/>
</dbReference>
<dbReference type="InterPro" id="IPR045351">
    <property type="entry name" value="DUF6531"/>
</dbReference>
<evidence type="ECO:0000259" key="4">
    <source>
        <dbReference type="PROSITE" id="PS51233"/>
    </source>
</evidence>
<dbReference type="PROSITE" id="PS51233">
    <property type="entry name" value="VWFD"/>
    <property type="match status" value="1"/>
</dbReference>
<dbReference type="Pfam" id="PF25023">
    <property type="entry name" value="TEN_YD-shell"/>
    <property type="match status" value="2"/>
</dbReference>
<dbReference type="NCBIfam" id="TIGR03696">
    <property type="entry name" value="Rhs_assc_core"/>
    <property type="match status" value="1"/>
</dbReference>
<comment type="caution">
    <text evidence="5">The sequence shown here is derived from an EMBL/GenBank/DDBJ whole genome shotgun (WGS) entry which is preliminary data.</text>
</comment>
<dbReference type="SMART" id="SM00216">
    <property type="entry name" value="VWD"/>
    <property type="match status" value="1"/>
</dbReference>